<dbReference type="Proteomes" id="UP000608754">
    <property type="component" value="Unassembled WGS sequence"/>
</dbReference>
<protein>
    <submittedName>
        <fullName evidence="2">Uncharacterized protein</fullName>
    </submittedName>
</protein>
<keyword evidence="3" id="KW-1185">Reference proteome</keyword>
<keyword evidence="1" id="KW-0812">Transmembrane</keyword>
<gene>
    <name evidence="2" type="ORF">IM532_12480</name>
</gene>
<feature type="transmembrane region" description="Helical" evidence="1">
    <location>
        <begin position="82"/>
        <end position="103"/>
    </location>
</feature>
<dbReference type="RefSeq" id="WP_194183831.1">
    <property type="nucleotide sequence ID" value="NZ_JADGIK010000011.1"/>
</dbReference>
<evidence type="ECO:0000313" key="3">
    <source>
        <dbReference type="Proteomes" id="UP000608754"/>
    </source>
</evidence>
<accession>A0A8J7FST2</accession>
<keyword evidence="1" id="KW-1133">Transmembrane helix</keyword>
<name>A0A8J7FST2_9FLAO</name>
<keyword evidence="1" id="KW-0472">Membrane</keyword>
<dbReference type="AlphaFoldDB" id="A0A8J7FST2"/>
<organism evidence="2 3">
    <name type="scientific">Faecalibacter rhinopitheci</name>
    <dbReference type="NCBI Taxonomy" id="2779678"/>
    <lineage>
        <taxon>Bacteria</taxon>
        <taxon>Pseudomonadati</taxon>
        <taxon>Bacteroidota</taxon>
        <taxon>Flavobacteriia</taxon>
        <taxon>Flavobacteriales</taxon>
        <taxon>Weeksellaceae</taxon>
        <taxon>Faecalibacter</taxon>
    </lineage>
</organism>
<evidence type="ECO:0000313" key="2">
    <source>
        <dbReference type="EMBL" id="MBF0598245.1"/>
    </source>
</evidence>
<comment type="caution">
    <text evidence="2">The sequence shown here is derived from an EMBL/GenBank/DDBJ whole genome shotgun (WGS) entry which is preliminary data.</text>
</comment>
<dbReference type="EMBL" id="JADGIK010000011">
    <property type="protein sequence ID" value="MBF0598245.1"/>
    <property type="molecule type" value="Genomic_DNA"/>
</dbReference>
<reference evidence="2" key="1">
    <citation type="submission" date="2020-10" db="EMBL/GenBank/DDBJ databases">
        <authorList>
            <person name="Lu T."/>
            <person name="Wang Q."/>
            <person name="Han X."/>
        </authorList>
    </citation>
    <scope>NUCLEOTIDE SEQUENCE</scope>
    <source>
        <strain evidence="2">WQ 117</strain>
    </source>
</reference>
<evidence type="ECO:0000256" key="1">
    <source>
        <dbReference type="SAM" id="Phobius"/>
    </source>
</evidence>
<proteinExistence type="predicted"/>
<sequence length="108" mass="12201">MKNKTKPQIKNLNDLRMAKKLLKSEMKFAENKQENSLLNKAFNLASTFSSDQNFASSKIENSLHWIGNKASEKYPMKGFSKIIISGLIVLAVPLITAKVQSFINEKLQ</sequence>